<evidence type="ECO:0000256" key="2">
    <source>
        <dbReference type="ARBA" id="ARBA00022692"/>
    </source>
</evidence>
<keyword evidence="10" id="KW-1185">Reference proteome</keyword>
<proteinExistence type="predicted"/>
<evidence type="ECO:0000256" key="5">
    <source>
        <dbReference type="ARBA" id="ARBA00023136"/>
    </source>
</evidence>
<reference evidence="11 12" key="1">
    <citation type="submission" date="2025-05" db="UniProtKB">
        <authorList>
            <consortium name="RefSeq"/>
        </authorList>
    </citation>
    <scope>IDENTIFICATION</scope>
</reference>
<dbReference type="GeneID" id="105844578"/>
<evidence type="ECO:0000313" key="10">
    <source>
        <dbReference type="Proteomes" id="UP001652625"/>
    </source>
</evidence>
<dbReference type="PRINTS" id="PR00237">
    <property type="entry name" value="GPCRRHODOPSN"/>
</dbReference>
<evidence type="ECO:0000313" key="13">
    <source>
        <dbReference type="RefSeq" id="XP_065671271.1"/>
    </source>
</evidence>
<evidence type="ECO:0000259" key="9">
    <source>
        <dbReference type="PROSITE" id="PS50262"/>
    </source>
</evidence>
<feature type="transmembrane region" description="Helical" evidence="8">
    <location>
        <begin position="166"/>
        <end position="191"/>
    </location>
</feature>
<dbReference type="Pfam" id="PF00001">
    <property type="entry name" value="7tm_1"/>
    <property type="match status" value="1"/>
</dbReference>
<evidence type="ECO:0000256" key="4">
    <source>
        <dbReference type="ARBA" id="ARBA00023040"/>
    </source>
</evidence>
<dbReference type="InterPro" id="IPR000276">
    <property type="entry name" value="GPCR_Rhodpsn"/>
</dbReference>
<dbReference type="CDD" id="cd00637">
    <property type="entry name" value="7tm_classA_rhodopsin-like"/>
    <property type="match status" value="1"/>
</dbReference>
<evidence type="ECO:0000313" key="11">
    <source>
        <dbReference type="RefSeq" id="XP_065671269.1"/>
    </source>
</evidence>
<evidence type="ECO:0000313" key="12">
    <source>
        <dbReference type="RefSeq" id="XP_065671270.1"/>
    </source>
</evidence>
<keyword evidence="5 8" id="KW-0472">Membrane</keyword>
<dbReference type="Gene3D" id="1.20.1070.10">
    <property type="entry name" value="Rhodopsin 7-helix transmembrane proteins"/>
    <property type="match status" value="1"/>
</dbReference>
<dbReference type="SUPFAM" id="SSF81321">
    <property type="entry name" value="Family A G protein-coupled receptor-like"/>
    <property type="match status" value="1"/>
</dbReference>
<sequence>MLFNFVIGFLVGILALLSIVLNFICLFVMKNTTRMLERPSSYFVINLLIADMLQAVTVLPLYTLRNSNISNQFWKGVMCDGFRFSNMVTFYVSALGVPLIALDRLIGAACVFQHRFFMKKRIVMIAITTCWIYVLTLCIIPFFSSDPPNKFTDEINNRCIYNPTDAWTLSMLIINCFLPYILILLSYKYFVKFLRKMKSIRIIKSNQKIRSDRVKRTNKIAKISILISICYGVLNGPSVFYYILDTICPETCFPRDFKNSLFKRCIEFIIKYLAFSNSLAPPLIYCFSHKEFLLRLQSITRILKKRKEPVVNNHNAVETINN</sequence>
<dbReference type="RefSeq" id="XP_065671272.1">
    <property type="nucleotide sequence ID" value="XM_065815200.1"/>
</dbReference>
<comment type="subcellular location">
    <subcellularLocation>
        <location evidence="1">Membrane</location>
        <topology evidence="1">Multi-pass membrane protein</topology>
    </subcellularLocation>
</comment>
<dbReference type="RefSeq" id="XP_065671270.1">
    <property type="nucleotide sequence ID" value="XM_065815198.1"/>
</dbReference>
<keyword evidence="3 8" id="KW-1133">Transmembrane helix</keyword>
<name>A0ABM4DA94_HYDVU</name>
<evidence type="ECO:0000256" key="8">
    <source>
        <dbReference type="SAM" id="Phobius"/>
    </source>
</evidence>
<dbReference type="RefSeq" id="XP_065671269.1">
    <property type="nucleotide sequence ID" value="XM_065815197.1"/>
</dbReference>
<feature type="transmembrane region" description="Helical" evidence="8">
    <location>
        <begin position="41"/>
        <end position="62"/>
    </location>
</feature>
<evidence type="ECO:0000256" key="7">
    <source>
        <dbReference type="ARBA" id="ARBA00023224"/>
    </source>
</evidence>
<protein>
    <submittedName>
        <fullName evidence="11 12">Dopamine receptor 4</fullName>
    </submittedName>
</protein>
<feature type="transmembrane region" description="Helical" evidence="8">
    <location>
        <begin position="122"/>
        <end position="143"/>
    </location>
</feature>
<dbReference type="InterPro" id="IPR017452">
    <property type="entry name" value="GPCR_Rhodpsn_7TM"/>
</dbReference>
<evidence type="ECO:0000313" key="14">
    <source>
        <dbReference type="RefSeq" id="XP_065671272.1"/>
    </source>
</evidence>
<feature type="transmembrane region" description="Helical" evidence="8">
    <location>
        <begin position="223"/>
        <end position="244"/>
    </location>
</feature>
<keyword evidence="4" id="KW-0297">G-protein coupled receptor</keyword>
<dbReference type="Proteomes" id="UP001652625">
    <property type="component" value="Chromosome 13"/>
</dbReference>
<evidence type="ECO:0000313" key="15">
    <source>
        <dbReference type="RefSeq" id="XP_065671273.1"/>
    </source>
</evidence>
<accession>A0ABM4DA94</accession>
<keyword evidence="2 8" id="KW-0812">Transmembrane</keyword>
<feature type="domain" description="G-protein coupled receptors family 1 profile" evidence="9">
    <location>
        <begin position="21"/>
        <end position="285"/>
    </location>
</feature>
<dbReference type="RefSeq" id="XP_065671273.1">
    <property type="nucleotide sequence ID" value="XM_065815201.1"/>
</dbReference>
<feature type="transmembrane region" description="Helical" evidence="8">
    <location>
        <begin position="82"/>
        <end position="102"/>
    </location>
</feature>
<dbReference type="PROSITE" id="PS50262">
    <property type="entry name" value="G_PROTEIN_RECEP_F1_2"/>
    <property type="match status" value="1"/>
</dbReference>
<gene>
    <name evidence="11 12 13 14 15" type="primary">LOC105844578</name>
</gene>
<dbReference type="PANTHER" id="PTHR24238">
    <property type="entry name" value="G-PROTEIN COUPLED RECEPTOR"/>
    <property type="match status" value="1"/>
</dbReference>
<keyword evidence="6 11" id="KW-0675">Receptor</keyword>
<organism evidence="10 14">
    <name type="scientific">Hydra vulgaris</name>
    <name type="common">Hydra</name>
    <name type="synonym">Hydra attenuata</name>
    <dbReference type="NCBI Taxonomy" id="6087"/>
    <lineage>
        <taxon>Eukaryota</taxon>
        <taxon>Metazoa</taxon>
        <taxon>Cnidaria</taxon>
        <taxon>Hydrozoa</taxon>
        <taxon>Hydroidolina</taxon>
        <taxon>Anthoathecata</taxon>
        <taxon>Aplanulata</taxon>
        <taxon>Hydridae</taxon>
        <taxon>Hydra</taxon>
    </lineage>
</organism>
<evidence type="ECO:0000256" key="3">
    <source>
        <dbReference type="ARBA" id="ARBA00022989"/>
    </source>
</evidence>
<feature type="transmembrane region" description="Helical" evidence="8">
    <location>
        <begin position="6"/>
        <end position="29"/>
    </location>
</feature>
<evidence type="ECO:0000256" key="1">
    <source>
        <dbReference type="ARBA" id="ARBA00004141"/>
    </source>
</evidence>
<keyword evidence="7" id="KW-0807">Transducer</keyword>
<evidence type="ECO:0000256" key="6">
    <source>
        <dbReference type="ARBA" id="ARBA00023170"/>
    </source>
</evidence>
<dbReference type="RefSeq" id="XP_065671271.1">
    <property type="nucleotide sequence ID" value="XM_065815199.1"/>
</dbReference>